<dbReference type="RefSeq" id="XP_013430452.1">
    <property type="nucleotide sequence ID" value="XM_013574998.1"/>
</dbReference>
<evidence type="ECO:0000313" key="2">
    <source>
        <dbReference type="Proteomes" id="UP000027730"/>
    </source>
</evidence>
<protein>
    <submittedName>
        <fullName evidence="1">Uncharacterized protein</fullName>
    </submittedName>
</protein>
<organism evidence="1 2">
    <name type="scientific">Aureobasidium namibiae CBS 147.97</name>
    <dbReference type="NCBI Taxonomy" id="1043004"/>
    <lineage>
        <taxon>Eukaryota</taxon>
        <taxon>Fungi</taxon>
        <taxon>Dikarya</taxon>
        <taxon>Ascomycota</taxon>
        <taxon>Pezizomycotina</taxon>
        <taxon>Dothideomycetes</taxon>
        <taxon>Dothideomycetidae</taxon>
        <taxon>Dothideales</taxon>
        <taxon>Saccotheciaceae</taxon>
        <taxon>Aureobasidium</taxon>
    </lineage>
</organism>
<keyword evidence="2" id="KW-1185">Reference proteome</keyword>
<gene>
    <name evidence="1" type="ORF">M436DRAFT_79093</name>
</gene>
<dbReference type="EMBL" id="KL584704">
    <property type="protein sequence ID" value="KEQ75816.1"/>
    <property type="molecule type" value="Genomic_DNA"/>
</dbReference>
<proteinExistence type="predicted"/>
<reference evidence="1 2" key="1">
    <citation type="journal article" date="2014" name="BMC Genomics">
        <title>Genome sequencing of four Aureobasidium pullulans varieties: biotechnological potential, stress tolerance, and description of new species.</title>
        <authorList>
            <person name="Gostin Ar C."/>
            <person name="Ohm R.A."/>
            <person name="Kogej T."/>
            <person name="Sonjak S."/>
            <person name="Turk M."/>
            <person name="Zajc J."/>
            <person name="Zalar P."/>
            <person name="Grube M."/>
            <person name="Sun H."/>
            <person name="Han J."/>
            <person name="Sharma A."/>
            <person name="Chiniquy J."/>
            <person name="Ngan C.Y."/>
            <person name="Lipzen A."/>
            <person name="Barry K."/>
            <person name="Grigoriev I.V."/>
            <person name="Gunde-Cimerman N."/>
        </authorList>
    </citation>
    <scope>NUCLEOTIDE SEQUENCE [LARGE SCALE GENOMIC DNA]</scope>
    <source>
        <strain evidence="1 2">CBS 147.97</strain>
    </source>
</reference>
<dbReference type="OrthoDB" id="2951834at2759"/>
<dbReference type="GeneID" id="25416371"/>
<evidence type="ECO:0000313" key="1">
    <source>
        <dbReference type="EMBL" id="KEQ75816.1"/>
    </source>
</evidence>
<dbReference type="AlphaFoldDB" id="A0A074XML8"/>
<accession>A0A074XML8</accession>
<dbReference type="Proteomes" id="UP000027730">
    <property type="component" value="Unassembled WGS sequence"/>
</dbReference>
<dbReference type="HOGENOM" id="CLU_028607_0_0_1"/>
<name>A0A074XML8_9PEZI</name>
<sequence>MDLPLRPAAPSSIPLRVKPALTTLPIEIKNEIFSHLLLGEKVKYFEPGTVLGYAYAFQMKIARTNKQLYKEANGYLRTHNDFALVHLKYPRLVRNLSPHVAVGNGAESFKDPAIEATVEDLEPKDIYIINHRHKDFHKGGEALTQHVIFLAQDLSHFCRYLQLDIHTQKRYLDELLSHGHHGSEKLRCAYVMVAKLVHSPFPIIGWYNTAFLFKAPYRWMPARPLSTTSFQGEAELCMASPWLKYAYVTALECLLNAMSLALDDGDFELLSETCGVTAVMVNMFHLRAALSIEQTSLIRHYRILQGIFTKVSVARLHSTDVDMAMRMLDPVASIGEIDYLYRKEDFDYLKSVFEHTLSAPNTFHNFDPPGLKRRKRTFTDPLVFNRPSDMYGWTSDTVRNLSPGLKKSIIEHSDAAIKSKDIVSPEKTGAEGHVMLNLYDGTPPEGFSDW</sequence>